<comment type="subcellular location">
    <subcellularLocation>
        <location evidence="1">Nucleus</location>
    </subcellularLocation>
</comment>
<dbReference type="OrthoDB" id="8117402at2759"/>
<evidence type="ECO:0000313" key="12">
    <source>
        <dbReference type="Proteomes" id="UP001153714"/>
    </source>
</evidence>
<feature type="domain" description="C2H2-type" evidence="10">
    <location>
        <begin position="106"/>
        <end position="126"/>
    </location>
</feature>
<keyword evidence="5" id="KW-0862">Zinc</keyword>
<dbReference type="FunFam" id="3.30.160.60:FF:000322">
    <property type="entry name" value="GDNF-inducible zinc finger protein 1"/>
    <property type="match status" value="1"/>
</dbReference>
<evidence type="ECO:0000256" key="1">
    <source>
        <dbReference type="ARBA" id="ARBA00004123"/>
    </source>
</evidence>
<protein>
    <recommendedName>
        <fullName evidence="10">C2H2-type domain-containing protein</fullName>
    </recommendedName>
</protein>
<evidence type="ECO:0000256" key="8">
    <source>
        <dbReference type="ARBA" id="ARBA00023163"/>
    </source>
</evidence>
<dbReference type="InterPro" id="IPR036236">
    <property type="entry name" value="Znf_C2H2_sf"/>
</dbReference>
<evidence type="ECO:0000259" key="10">
    <source>
        <dbReference type="PROSITE" id="PS00028"/>
    </source>
</evidence>
<dbReference type="SUPFAM" id="SSF57667">
    <property type="entry name" value="beta-beta-alpha zinc fingers"/>
    <property type="match status" value="2"/>
</dbReference>
<keyword evidence="3" id="KW-0677">Repeat</keyword>
<keyword evidence="4" id="KW-0863">Zinc-finger</keyword>
<dbReference type="InterPro" id="IPR013087">
    <property type="entry name" value="Znf_C2H2_type"/>
</dbReference>
<evidence type="ECO:0000256" key="2">
    <source>
        <dbReference type="ARBA" id="ARBA00022723"/>
    </source>
</evidence>
<keyword evidence="12" id="KW-1185">Reference proteome</keyword>
<reference evidence="11" key="1">
    <citation type="submission" date="2021-12" db="EMBL/GenBank/DDBJ databases">
        <authorList>
            <person name="King R."/>
        </authorList>
    </citation>
    <scope>NUCLEOTIDE SEQUENCE</scope>
</reference>
<dbReference type="InterPro" id="IPR050636">
    <property type="entry name" value="C2H2-ZF_domain-containing"/>
</dbReference>
<evidence type="ECO:0000256" key="9">
    <source>
        <dbReference type="ARBA" id="ARBA00023242"/>
    </source>
</evidence>
<dbReference type="Pfam" id="PF05605">
    <property type="entry name" value="zf-Di19"/>
    <property type="match status" value="1"/>
</dbReference>
<dbReference type="GO" id="GO:0003677">
    <property type="term" value="F:DNA binding"/>
    <property type="evidence" value="ECO:0007669"/>
    <property type="project" value="UniProtKB-KW"/>
</dbReference>
<keyword evidence="2" id="KW-0479">Metal-binding</keyword>
<accession>A0A9P0C8T1</accession>
<reference evidence="11" key="2">
    <citation type="submission" date="2022-10" db="EMBL/GenBank/DDBJ databases">
        <authorList>
            <consortium name="ENA_rothamsted_submissions"/>
            <consortium name="culmorum"/>
            <person name="King R."/>
        </authorList>
    </citation>
    <scope>NUCLEOTIDE SEQUENCE</scope>
</reference>
<keyword evidence="7" id="KW-0238">DNA-binding</keyword>
<keyword evidence="6" id="KW-0805">Transcription regulation</keyword>
<proteinExistence type="predicted"/>
<dbReference type="InterPro" id="IPR008598">
    <property type="entry name" value="Di19_Zn-bd"/>
</dbReference>
<feature type="domain" description="C2H2-type" evidence="10">
    <location>
        <begin position="134"/>
        <end position="154"/>
    </location>
</feature>
<dbReference type="PANTHER" id="PTHR47772:SF1">
    <property type="entry name" value="ZINC FINGER PROTEIN 200"/>
    <property type="match status" value="1"/>
</dbReference>
<dbReference type="EMBL" id="OU893351">
    <property type="protein sequence ID" value="CAH0756909.1"/>
    <property type="molecule type" value="Genomic_DNA"/>
</dbReference>
<dbReference type="AlphaFoldDB" id="A0A9P0C8T1"/>
<dbReference type="FunFam" id="3.30.160.60:FF:000534">
    <property type="entry name" value="zinc finger protein 674"/>
    <property type="match status" value="1"/>
</dbReference>
<dbReference type="PROSITE" id="PS00028">
    <property type="entry name" value="ZINC_FINGER_C2H2_1"/>
    <property type="match status" value="4"/>
</dbReference>
<gene>
    <name evidence="11" type="ORF">DIATSA_LOCUS7503</name>
</gene>
<dbReference type="GO" id="GO:0005634">
    <property type="term" value="C:nucleus"/>
    <property type="evidence" value="ECO:0007669"/>
    <property type="project" value="UniProtKB-SubCell"/>
</dbReference>
<keyword evidence="8" id="KW-0804">Transcription</keyword>
<evidence type="ECO:0000256" key="5">
    <source>
        <dbReference type="ARBA" id="ARBA00022833"/>
    </source>
</evidence>
<name>A0A9P0C8T1_9NEOP</name>
<dbReference type="Proteomes" id="UP001153714">
    <property type="component" value="Chromosome 20"/>
</dbReference>
<organism evidence="11 12">
    <name type="scientific">Diatraea saccharalis</name>
    <name type="common">sugarcane borer</name>
    <dbReference type="NCBI Taxonomy" id="40085"/>
    <lineage>
        <taxon>Eukaryota</taxon>
        <taxon>Metazoa</taxon>
        <taxon>Ecdysozoa</taxon>
        <taxon>Arthropoda</taxon>
        <taxon>Hexapoda</taxon>
        <taxon>Insecta</taxon>
        <taxon>Pterygota</taxon>
        <taxon>Neoptera</taxon>
        <taxon>Endopterygota</taxon>
        <taxon>Lepidoptera</taxon>
        <taxon>Glossata</taxon>
        <taxon>Ditrysia</taxon>
        <taxon>Pyraloidea</taxon>
        <taxon>Crambidae</taxon>
        <taxon>Crambinae</taxon>
        <taxon>Diatraea</taxon>
    </lineage>
</organism>
<evidence type="ECO:0000313" key="11">
    <source>
        <dbReference type="EMBL" id="CAH0756909.1"/>
    </source>
</evidence>
<dbReference type="PANTHER" id="PTHR47772">
    <property type="entry name" value="ZINC FINGER PROTEIN 200"/>
    <property type="match status" value="1"/>
</dbReference>
<dbReference type="SMART" id="SM00355">
    <property type="entry name" value="ZnF_C2H2"/>
    <property type="match status" value="5"/>
</dbReference>
<evidence type="ECO:0000256" key="6">
    <source>
        <dbReference type="ARBA" id="ARBA00023015"/>
    </source>
</evidence>
<dbReference type="GO" id="GO:0008270">
    <property type="term" value="F:zinc ion binding"/>
    <property type="evidence" value="ECO:0007669"/>
    <property type="project" value="UniProtKB-KW"/>
</dbReference>
<keyword evidence="9" id="KW-0539">Nucleus</keyword>
<dbReference type="Gene3D" id="3.30.160.60">
    <property type="entry name" value="Classic Zinc Finger"/>
    <property type="match status" value="3"/>
</dbReference>
<sequence length="185" mass="21503">MCTLCYRQRKHSTLEMYKCPHCPERFGTYTRRAVHLAAEHQFSTRKYVCKICNRGFLISGNLSGHMRRAHAVARPHACAECGAAFPQRRELLAHGAAHRPSRPFHCQLCPNKYPRKKALVVHMRTHTNERRFACEVCGKRFLQKCTLLVHAKTHNRKEETCHNIGTVETEAVEYTFVKWTEVNKK</sequence>
<evidence type="ECO:0000256" key="3">
    <source>
        <dbReference type="ARBA" id="ARBA00022737"/>
    </source>
</evidence>
<dbReference type="Pfam" id="PF00096">
    <property type="entry name" value="zf-C2H2"/>
    <property type="match status" value="1"/>
</dbReference>
<feature type="domain" description="C2H2-type" evidence="10">
    <location>
        <begin position="49"/>
        <end position="70"/>
    </location>
</feature>
<feature type="domain" description="C2H2-type" evidence="10">
    <location>
        <begin position="78"/>
        <end position="98"/>
    </location>
</feature>
<evidence type="ECO:0000256" key="4">
    <source>
        <dbReference type="ARBA" id="ARBA00022771"/>
    </source>
</evidence>
<evidence type="ECO:0000256" key="7">
    <source>
        <dbReference type="ARBA" id="ARBA00023125"/>
    </source>
</evidence>